<dbReference type="Pfam" id="PF00213">
    <property type="entry name" value="OSCP"/>
    <property type="match status" value="1"/>
</dbReference>
<keyword evidence="6" id="KW-0066">ATP synthesis</keyword>
<evidence type="ECO:0000256" key="1">
    <source>
        <dbReference type="ARBA" id="ARBA00004370"/>
    </source>
</evidence>
<keyword evidence="3" id="KW-0375">Hydrogen ion transport</keyword>
<dbReference type="PANTHER" id="PTHR11910">
    <property type="entry name" value="ATP SYNTHASE DELTA CHAIN"/>
    <property type="match status" value="1"/>
</dbReference>
<comment type="subcellular location">
    <subcellularLocation>
        <location evidence="1">Membrane</location>
    </subcellularLocation>
</comment>
<name>A0A922D9G5_CARIL</name>
<evidence type="ECO:0000313" key="8">
    <source>
        <dbReference type="Proteomes" id="UP000811246"/>
    </source>
</evidence>
<reference evidence="7" key="1">
    <citation type="submission" date="2021-01" db="EMBL/GenBank/DDBJ databases">
        <authorList>
            <person name="Lovell J.T."/>
            <person name="Bentley N."/>
            <person name="Bhattarai G."/>
            <person name="Jenkins J.W."/>
            <person name="Sreedasyam A."/>
            <person name="Alarcon Y."/>
            <person name="Bock C."/>
            <person name="Boston L."/>
            <person name="Carlson J."/>
            <person name="Cervantes K."/>
            <person name="Clermont K."/>
            <person name="Krom N."/>
            <person name="Kubenka K."/>
            <person name="Mamidi S."/>
            <person name="Mattison C."/>
            <person name="Monteros M."/>
            <person name="Pisani C."/>
            <person name="Plott C."/>
            <person name="Rajasekar S."/>
            <person name="Rhein H.S."/>
            <person name="Rohla C."/>
            <person name="Song M."/>
            <person name="Hilaire R.S."/>
            <person name="Shu S."/>
            <person name="Wells L."/>
            <person name="Wang X."/>
            <person name="Webber J."/>
            <person name="Heerema R.J."/>
            <person name="Klein P."/>
            <person name="Conner P."/>
            <person name="Grauke L."/>
            <person name="Grimwood J."/>
            <person name="Schmutz J."/>
            <person name="Randall J.J."/>
        </authorList>
    </citation>
    <scope>NUCLEOTIDE SEQUENCE</scope>
    <source>
        <tissue evidence="7">Leaf</tissue>
    </source>
</reference>
<gene>
    <name evidence="7" type="ORF">I3842_14G001800</name>
</gene>
<protein>
    <submittedName>
        <fullName evidence="7">Uncharacterized protein</fullName>
    </submittedName>
</protein>
<dbReference type="GO" id="GO:0016020">
    <property type="term" value="C:membrane"/>
    <property type="evidence" value="ECO:0007669"/>
    <property type="project" value="UniProtKB-SubCell"/>
</dbReference>
<evidence type="ECO:0000256" key="5">
    <source>
        <dbReference type="ARBA" id="ARBA00023136"/>
    </source>
</evidence>
<keyword evidence="5" id="KW-0472">Membrane</keyword>
<accession>A0A922D9G5</accession>
<evidence type="ECO:0000256" key="3">
    <source>
        <dbReference type="ARBA" id="ARBA00022781"/>
    </source>
</evidence>
<proteinExistence type="predicted"/>
<dbReference type="EMBL" id="CM031838">
    <property type="protein sequence ID" value="KAG6676903.1"/>
    <property type="molecule type" value="Genomic_DNA"/>
</dbReference>
<evidence type="ECO:0000256" key="2">
    <source>
        <dbReference type="ARBA" id="ARBA00022448"/>
    </source>
</evidence>
<organism evidence="7 8">
    <name type="scientific">Carya illinoinensis</name>
    <name type="common">Pecan</name>
    <dbReference type="NCBI Taxonomy" id="32201"/>
    <lineage>
        <taxon>Eukaryota</taxon>
        <taxon>Viridiplantae</taxon>
        <taxon>Streptophyta</taxon>
        <taxon>Embryophyta</taxon>
        <taxon>Tracheophyta</taxon>
        <taxon>Spermatophyta</taxon>
        <taxon>Magnoliopsida</taxon>
        <taxon>eudicotyledons</taxon>
        <taxon>Gunneridae</taxon>
        <taxon>Pentapetalae</taxon>
        <taxon>rosids</taxon>
        <taxon>fabids</taxon>
        <taxon>Fagales</taxon>
        <taxon>Juglandaceae</taxon>
        <taxon>Carya</taxon>
    </lineage>
</organism>
<comment type="caution">
    <text evidence="7">The sequence shown here is derived from an EMBL/GenBank/DDBJ whole genome shotgun (WGS) entry which is preliminary data.</text>
</comment>
<dbReference type="AlphaFoldDB" id="A0A922D9G5"/>
<dbReference type="GO" id="GO:0046933">
    <property type="term" value="F:proton-transporting ATP synthase activity, rotational mechanism"/>
    <property type="evidence" value="ECO:0007669"/>
    <property type="project" value="InterPro"/>
</dbReference>
<evidence type="ECO:0000256" key="4">
    <source>
        <dbReference type="ARBA" id="ARBA00023065"/>
    </source>
</evidence>
<evidence type="ECO:0000313" key="7">
    <source>
        <dbReference type="EMBL" id="KAG6676903.1"/>
    </source>
</evidence>
<keyword evidence="2" id="KW-0813">Transport</keyword>
<sequence length="175" mass="20254">MDLLRTLLYPQHLLVFPVRVFTGKNYTRSGKHFFSTKSIQFIKDLSVSADIQVKAIQEISNQSKVSEVTKSFFVLLADNGRLRFIDSIAKRFVELTMAHRGEVKAVVTTVILFPPEEKKELKEIKHLKILLDVGRRLISSRRLIRVFLVAWWLNLDKSWSLICLPRPGFGRWKGS</sequence>
<dbReference type="Proteomes" id="UP000811246">
    <property type="component" value="Chromosome 14"/>
</dbReference>
<keyword evidence="4" id="KW-0406">Ion transport</keyword>
<dbReference type="InterPro" id="IPR000711">
    <property type="entry name" value="ATPase_OSCP/dsu"/>
</dbReference>
<evidence type="ECO:0000256" key="6">
    <source>
        <dbReference type="ARBA" id="ARBA00023310"/>
    </source>
</evidence>